<dbReference type="PANTHER" id="PTHR30363:SF44">
    <property type="entry name" value="AGA OPERON TRANSCRIPTIONAL REPRESSOR-RELATED"/>
    <property type="match status" value="1"/>
</dbReference>
<dbReference type="InterPro" id="IPR050313">
    <property type="entry name" value="Carb_Metab_HTH_regulators"/>
</dbReference>
<comment type="caution">
    <text evidence="4">The sequence shown here is derived from an EMBL/GenBank/DDBJ whole genome shotgun (WGS) entry which is preliminary data.</text>
</comment>
<dbReference type="InterPro" id="IPR001034">
    <property type="entry name" value="DeoR_HTH"/>
</dbReference>
<proteinExistence type="predicted"/>
<evidence type="ECO:0000259" key="3">
    <source>
        <dbReference type="PROSITE" id="PS51000"/>
    </source>
</evidence>
<dbReference type="InterPro" id="IPR014036">
    <property type="entry name" value="DeoR-like_C"/>
</dbReference>
<evidence type="ECO:0000313" key="5">
    <source>
        <dbReference type="Proteomes" id="UP001149009"/>
    </source>
</evidence>
<evidence type="ECO:0000256" key="2">
    <source>
        <dbReference type="ARBA" id="ARBA00023163"/>
    </source>
</evidence>
<dbReference type="GO" id="GO:0003700">
    <property type="term" value="F:DNA-binding transcription factor activity"/>
    <property type="evidence" value="ECO:0007669"/>
    <property type="project" value="InterPro"/>
</dbReference>
<dbReference type="Pfam" id="PF08220">
    <property type="entry name" value="HTH_DeoR"/>
    <property type="match status" value="1"/>
</dbReference>
<dbReference type="Pfam" id="PF00455">
    <property type="entry name" value="DeoRC"/>
    <property type="match status" value="1"/>
</dbReference>
<dbReference type="AlphaFoldDB" id="A0A9X3AZQ0"/>
<evidence type="ECO:0000256" key="1">
    <source>
        <dbReference type="ARBA" id="ARBA00023015"/>
    </source>
</evidence>
<dbReference type="SMART" id="SM00420">
    <property type="entry name" value="HTH_DEOR"/>
    <property type="match status" value="1"/>
</dbReference>
<dbReference type="RefSeq" id="WP_261515442.1">
    <property type="nucleotide sequence ID" value="NZ_JAODNV010000010.1"/>
</dbReference>
<dbReference type="Proteomes" id="UP001149009">
    <property type="component" value="Unassembled WGS sequence"/>
</dbReference>
<dbReference type="PANTHER" id="PTHR30363">
    <property type="entry name" value="HTH-TYPE TRANSCRIPTIONAL REGULATOR SRLR-RELATED"/>
    <property type="match status" value="1"/>
</dbReference>
<evidence type="ECO:0000313" key="4">
    <source>
        <dbReference type="EMBL" id="MCT8990560.1"/>
    </source>
</evidence>
<dbReference type="Pfam" id="PF13407">
    <property type="entry name" value="Peripla_BP_4"/>
    <property type="match status" value="1"/>
</dbReference>
<dbReference type="SUPFAM" id="SSF46785">
    <property type="entry name" value="Winged helix' DNA-binding domain"/>
    <property type="match status" value="1"/>
</dbReference>
<protein>
    <submittedName>
        <fullName evidence="4">DeoR family transcriptional regulator</fullName>
    </submittedName>
</protein>
<dbReference type="Gene3D" id="3.40.50.2300">
    <property type="match status" value="2"/>
</dbReference>
<dbReference type="InterPro" id="IPR037171">
    <property type="entry name" value="NagB/RpiA_transferase-like"/>
</dbReference>
<sequence>MRILDLLDQRGVVSVRELVSQFPEVSAVTIRRDLVRLEREGKLRRTRGGAVRISAATQGEAGKDKPGAQEHDSFDVLVLPPVKGEWAHTLRQQAIRRGTLLIAESAPQLGGVYLGPRNRDASRELGRLAARQQAEAGLERAEVLLVALEGQQNTRERLDGFREGFEAEFPGKLLFHRVDGRGLLKEAVRQTVIAFEAHPTINIVFGVNDHTILGALEVAERLGIDVAGYSVGGEGGVFFDKLVPGGQLKAVLALFPEVVGRAAVDVACAYLDGGEIASEVITPAKILTAENIGKFYHKQDGHWRILPSALEAMAAPFAYQGRGAKGRSIGFILQYPSHEWYRGLAAAMRQRALEVGAELVTRNAEDEVAEELRLIKRRIGEGAAEVVNPGDVLLIDGGESSRYFAEALRRRGCPVNVYTNSLDVLEILSGAPGVSVFLTGGEYRPSTRTLVGPSVGTLLETIRVDAAVISPDGVAPNFGISFEDERSALVCKRFCSTARQVIVLADHGAIALESSVQACRLAANQFIFTDAGALSAHRLELSAAGPQVFVVDQDDDFETGLRRDSRQTASPNQGR</sequence>
<reference evidence="4" key="1">
    <citation type="submission" date="2022-08" db="EMBL/GenBank/DDBJ databases">
        <title>Chelativorans sichuanense sp. nov., a paraffin oil-degrading bacterium isolated from a mixture of oil-based drill cuttings and paddy soil.</title>
        <authorList>
            <person name="Yu J."/>
            <person name="Liu H."/>
            <person name="Chen Q."/>
        </authorList>
    </citation>
    <scope>NUCLEOTIDE SEQUENCE</scope>
    <source>
        <strain evidence="4">SCAU 2101</strain>
    </source>
</reference>
<feature type="domain" description="HTH deoR-type" evidence="3">
    <location>
        <begin position="1"/>
        <end position="52"/>
    </location>
</feature>
<dbReference type="InterPro" id="IPR036390">
    <property type="entry name" value="WH_DNA-bd_sf"/>
</dbReference>
<dbReference type="SUPFAM" id="SSF100950">
    <property type="entry name" value="NagB/RpiA/CoA transferase-like"/>
    <property type="match status" value="1"/>
</dbReference>
<dbReference type="SUPFAM" id="SSF53822">
    <property type="entry name" value="Periplasmic binding protein-like I"/>
    <property type="match status" value="1"/>
</dbReference>
<dbReference type="EMBL" id="JAODNV010000010">
    <property type="protein sequence ID" value="MCT8990560.1"/>
    <property type="molecule type" value="Genomic_DNA"/>
</dbReference>
<accession>A0A9X3AZQ0</accession>
<dbReference type="SMART" id="SM01134">
    <property type="entry name" value="DeoRC"/>
    <property type="match status" value="1"/>
</dbReference>
<gene>
    <name evidence="4" type="ORF">NYR54_09690</name>
</gene>
<name>A0A9X3AZQ0_9HYPH</name>
<dbReference type="Gene3D" id="3.40.50.1360">
    <property type="match status" value="1"/>
</dbReference>
<dbReference type="PROSITE" id="PS51000">
    <property type="entry name" value="HTH_DEOR_2"/>
    <property type="match status" value="1"/>
</dbReference>
<keyword evidence="1" id="KW-0805">Transcription regulation</keyword>
<keyword evidence="5" id="KW-1185">Reference proteome</keyword>
<keyword evidence="2" id="KW-0804">Transcription</keyword>
<organism evidence="4 5">
    <name type="scientific">Chelativorans petroleitrophicus</name>
    <dbReference type="NCBI Taxonomy" id="2975484"/>
    <lineage>
        <taxon>Bacteria</taxon>
        <taxon>Pseudomonadati</taxon>
        <taxon>Pseudomonadota</taxon>
        <taxon>Alphaproteobacteria</taxon>
        <taxon>Hyphomicrobiales</taxon>
        <taxon>Phyllobacteriaceae</taxon>
        <taxon>Chelativorans</taxon>
    </lineage>
</organism>
<dbReference type="InterPro" id="IPR028082">
    <property type="entry name" value="Peripla_BP_I"/>
</dbReference>
<dbReference type="InterPro" id="IPR025997">
    <property type="entry name" value="SBP_2_dom"/>
</dbReference>